<feature type="region of interest" description="Disordered" evidence="1">
    <location>
        <begin position="1"/>
        <end position="58"/>
    </location>
</feature>
<reference evidence="2" key="1">
    <citation type="submission" date="2020-08" db="EMBL/GenBank/DDBJ databases">
        <title>Multicomponent nature underlies the extraordinary mechanical properties of spider dragline silk.</title>
        <authorList>
            <person name="Kono N."/>
            <person name="Nakamura H."/>
            <person name="Mori M."/>
            <person name="Yoshida Y."/>
            <person name="Ohtoshi R."/>
            <person name="Malay A.D."/>
            <person name="Moran D.A.P."/>
            <person name="Tomita M."/>
            <person name="Numata K."/>
            <person name="Arakawa K."/>
        </authorList>
    </citation>
    <scope>NUCLEOTIDE SEQUENCE</scope>
</reference>
<evidence type="ECO:0000256" key="1">
    <source>
        <dbReference type="SAM" id="MobiDB-lite"/>
    </source>
</evidence>
<feature type="compositionally biased region" description="Basic residues" evidence="1">
    <location>
        <begin position="111"/>
        <end position="121"/>
    </location>
</feature>
<accession>A0A8X6P9A6</accession>
<comment type="caution">
    <text evidence="2">The sequence shown here is derived from an EMBL/GenBank/DDBJ whole genome shotgun (WGS) entry which is preliminary data.</text>
</comment>
<protein>
    <submittedName>
        <fullName evidence="2">Uncharacterized protein</fullName>
    </submittedName>
</protein>
<evidence type="ECO:0000313" key="2">
    <source>
        <dbReference type="EMBL" id="GFT57679.1"/>
    </source>
</evidence>
<sequence>MEVVETAPPPPCSSPSGKGSWRRKRAKRVKFDLPTPAPVPGPSQVIPSSSLGGNLAGDVPVPAPPVNIPKATPELTTFQKEWLERIEHISDGASLEDALAKFSIILGGRSFRRRGRGHKRPTSAASRAAPVDPLPNLHLARQGLLPAPPQLDPPAPAS</sequence>
<organism evidence="2 3">
    <name type="scientific">Nephila pilipes</name>
    <name type="common">Giant wood spider</name>
    <name type="synonym">Nephila maculata</name>
    <dbReference type="NCBI Taxonomy" id="299642"/>
    <lineage>
        <taxon>Eukaryota</taxon>
        <taxon>Metazoa</taxon>
        <taxon>Ecdysozoa</taxon>
        <taxon>Arthropoda</taxon>
        <taxon>Chelicerata</taxon>
        <taxon>Arachnida</taxon>
        <taxon>Araneae</taxon>
        <taxon>Araneomorphae</taxon>
        <taxon>Entelegynae</taxon>
        <taxon>Araneoidea</taxon>
        <taxon>Nephilidae</taxon>
        <taxon>Nephila</taxon>
    </lineage>
</organism>
<dbReference type="Proteomes" id="UP000887013">
    <property type="component" value="Unassembled WGS sequence"/>
</dbReference>
<dbReference type="EMBL" id="BMAW01018271">
    <property type="protein sequence ID" value="GFT57679.1"/>
    <property type="molecule type" value="Genomic_DNA"/>
</dbReference>
<name>A0A8X6P9A6_NEPPI</name>
<proteinExistence type="predicted"/>
<gene>
    <name evidence="2" type="ORF">NPIL_65461</name>
</gene>
<dbReference type="AlphaFoldDB" id="A0A8X6P9A6"/>
<feature type="region of interest" description="Disordered" evidence="1">
    <location>
        <begin position="111"/>
        <end position="133"/>
    </location>
</feature>
<keyword evidence="3" id="KW-1185">Reference proteome</keyword>
<evidence type="ECO:0000313" key="3">
    <source>
        <dbReference type="Proteomes" id="UP000887013"/>
    </source>
</evidence>